<name>A0A1J1HWU3_9DIPT</name>
<sequence>MYKDRTESERDQTKESSLLIHSTFQLTYLACLNSSIINSICMRRLNILSSKLNLKLDQKLTINLHKDWQGWIILA</sequence>
<protein>
    <submittedName>
        <fullName evidence="1">CLUMA_CG004686, isoform A</fullName>
    </submittedName>
</protein>
<dbReference type="Proteomes" id="UP000183832">
    <property type="component" value="Unassembled WGS sequence"/>
</dbReference>
<evidence type="ECO:0000313" key="1">
    <source>
        <dbReference type="EMBL" id="CRK90998.1"/>
    </source>
</evidence>
<dbReference type="EMBL" id="CVRI01000020">
    <property type="protein sequence ID" value="CRK90998.1"/>
    <property type="molecule type" value="Genomic_DNA"/>
</dbReference>
<accession>A0A1J1HWU3</accession>
<organism evidence="1 2">
    <name type="scientific">Clunio marinus</name>
    <dbReference type="NCBI Taxonomy" id="568069"/>
    <lineage>
        <taxon>Eukaryota</taxon>
        <taxon>Metazoa</taxon>
        <taxon>Ecdysozoa</taxon>
        <taxon>Arthropoda</taxon>
        <taxon>Hexapoda</taxon>
        <taxon>Insecta</taxon>
        <taxon>Pterygota</taxon>
        <taxon>Neoptera</taxon>
        <taxon>Endopterygota</taxon>
        <taxon>Diptera</taxon>
        <taxon>Nematocera</taxon>
        <taxon>Chironomoidea</taxon>
        <taxon>Chironomidae</taxon>
        <taxon>Clunio</taxon>
    </lineage>
</organism>
<gene>
    <name evidence="1" type="ORF">CLUMA_CG004686</name>
</gene>
<dbReference type="AlphaFoldDB" id="A0A1J1HWU3"/>
<reference evidence="1 2" key="1">
    <citation type="submission" date="2015-04" db="EMBL/GenBank/DDBJ databases">
        <authorList>
            <person name="Syromyatnikov M.Y."/>
            <person name="Popov V.N."/>
        </authorList>
    </citation>
    <scope>NUCLEOTIDE SEQUENCE [LARGE SCALE GENOMIC DNA]</scope>
</reference>
<keyword evidence="2" id="KW-1185">Reference proteome</keyword>
<proteinExistence type="predicted"/>
<evidence type="ECO:0000313" key="2">
    <source>
        <dbReference type="Proteomes" id="UP000183832"/>
    </source>
</evidence>